<comment type="caution">
    <text evidence="1">The sequence shown here is derived from an EMBL/GenBank/DDBJ whole genome shotgun (WGS) entry which is preliminary data.</text>
</comment>
<reference evidence="1 2" key="1">
    <citation type="journal article" date="2015" name="Int. J. Syst. Evol. Microbiol.">
        <title>Burkholderia monticola sp. nov., isolated from mountain soil.</title>
        <authorList>
            <person name="Baek I."/>
            <person name="Seo B."/>
            <person name="Lee I."/>
            <person name="Yi H."/>
            <person name="Chun J."/>
        </authorList>
    </citation>
    <scope>NUCLEOTIDE SEQUENCE [LARGE SCALE GENOMIC DNA]</scope>
    <source>
        <strain evidence="1 2">JC2948</strain>
    </source>
</reference>
<accession>A0A149PRQ7</accession>
<sequence>MHMRMRPAAEIVAEMKARFADLFEGSDGLDCFSCCLTFQIYKGFPDVSHGTSMNVQAGEQIPINSIMALPSGYEMNQALGHGGECLCRDRPAGRFDERFIVKDDEGSPVANVRYRIFANGKQICTGMTDSAGLTERVVTQGLKFVMLEVER</sequence>
<dbReference type="AlphaFoldDB" id="A0A149PRQ7"/>
<dbReference type="Proteomes" id="UP000075613">
    <property type="component" value="Unassembled WGS sequence"/>
</dbReference>
<name>A0A149PRQ7_9BURK</name>
<evidence type="ECO:0000313" key="1">
    <source>
        <dbReference type="EMBL" id="KXU87713.1"/>
    </source>
</evidence>
<dbReference type="EMBL" id="LRBG01000012">
    <property type="protein sequence ID" value="KXU87713.1"/>
    <property type="molecule type" value="Genomic_DNA"/>
</dbReference>
<evidence type="ECO:0000313" key="2">
    <source>
        <dbReference type="Proteomes" id="UP000075613"/>
    </source>
</evidence>
<dbReference type="OrthoDB" id="8594232at2"/>
<protein>
    <submittedName>
        <fullName evidence="1">Uncharacterized protein</fullName>
    </submittedName>
</protein>
<proteinExistence type="predicted"/>
<keyword evidence="2" id="KW-1185">Reference proteome</keyword>
<organism evidence="1 2">
    <name type="scientific">Paraburkholderia monticola</name>
    <dbReference type="NCBI Taxonomy" id="1399968"/>
    <lineage>
        <taxon>Bacteria</taxon>
        <taxon>Pseudomonadati</taxon>
        <taxon>Pseudomonadota</taxon>
        <taxon>Betaproteobacteria</taxon>
        <taxon>Burkholderiales</taxon>
        <taxon>Burkholderiaceae</taxon>
        <taxon>Paraburkholderia</taxon>
    </lineage>
</organism>
<gene>
    <name evidence="1" type="ORF">CI15_15590</name>
</gene>